<dbReference type="GO" id="GO:0004190">
    <property type="term" value="F:aspartic-type endopeptidase activity"/>
    <property type="evidence" value="ECO:0007669"/>
    <property type="project" value="InterPro"/>
</dbReference>
<comment type="caution">
    <text evidence="2">The sequence shown here is derived from an EMBL/GenBank/DDBJ whole genome shotgun (WGS) entry which is preliminary data.</text>
</comment>
<dbReference type="InterPro" id="IPR021109">
    <property type="entry name" value="Peptidase_aspartic_dom_sf"/>
</dbReference>
<accession>A0A388LU92</accession>
<evidence type="ECO:0000313" key="2">
    <source>
        <dbReference type="EMBL" id="GBG85782.1"/>
    </source>
</evidence>
<protein>
    <submittedName>
        <fullName evidence="2">Uncharacterized protein</fullName>
    </submittedName>
</protein>
<dbReference type="Proteomes" id="UP000265515">
    <property type="component" value="Unassembled WGS sequence"/>
</dbReference>
<dbReference type="Pfam" id="PF08284">
    <property type="entry name" value="RVP_2"/>
    <property type="match status" value="1"/>
</dbReference>
<dbReference type="Gramene" id="GBG85782">
    <property type="protein sequence ID" value="GBG85782"/>
    <property type="gene ID" value="CBR_g40591"/>
</dbReference>
<evidence type="ECO:0000313" key="3">
    <source>
        <dbReference type="Proteomes" id="UP000265515"/>
    </source>
</evidence>
<organism evidence="2 3">
    <name type="scientific">Chara braunii</name>
    <name type="common">Braun's stonewort</name>
    <dbReference type="NCBI Taxonomy" id="69332"/>
    <lineage>
        <taxon>Eukaryota</taxon>
        <taxon>Viridiplantae</taxon>
        <taxon>Streptophyta</taxon>
        <taxon>Charophyceae</taxon>
        <taxon>Charales</taxon>
        <taxon>Characeae</taxon>
        <taxon>Chara</taxon>
    </lineage>
</organism>
<dbReference type="OrthoDB" id="1845386at2759"/>
<dbReference type="PANTHER" id="PTHR15503:SF22">
    <property type="entry name" value="TRANSPOSON TY3-I GAG POLYPROTEIN"/>
    <property type="match status" value="1"/>
</dbReference>
<evidence type="ECO:0000256" key="1">
    <source>
        <dbReference type="SAM" id="MobiDB-lite"/>
    </source>
</evidence>
<sequence length="556" mass="61028">MSGGPRSKEVVGPSRGKGPVPYLGDGYNHLVRADFVIQAFWKPLYGDRFLEVSYDYIYGKGRIEILIGGTGSISLAQELYLRSVADKEMARCMAYISKIDPTTSFDISYVVPESMATQVFNDEEDQRVPDTGGLPVERQGQIGKPSTARSDLTTLSTPLKPVTSWVTALRSEAHAEVDSPLLYSFEDYAVRLVPTLDTHAQGQDMCAASSPSDSGDLSSSSGSSWDSVHEFNIGVFDPLTSGDFTWLHLLTTGRLPGPQCAALCAHLHTYLSFYAPPTSPTDDEVAVGDILAYVTKVAREFRNQRYDDNNAPLLYVRIQVGQSSCSALLDSGASRNVMSQAFMQKAGLGLQVQRKANQTVIKLADGRTQQLIDLYIEAVPVYFAPHACKPVTFDILDMDFDIILGMPWLASADHTVNFHRWTLTVRNAFGAEISCIIPLPQPSIRCQVLTAKSFRATCAYEQPDEIGLCFLWTVAVADSSPTDLYSDPRVVRLLDEFADIFESPTGVVLDWPISHEIILEAGVVSPRGCIYPMSEEELTVLHVQLDVSFGQGLDPP</sequence>
<dbReference type="InterPro" id="IPR032567">
    <property type="entry name" value="RTL1-rel"/>
</dbReference>
<keyword evidence="3" id="KW-1185">Reference proteome</keyword>
<dbReference type="Gene3D" id="2.40.70.10">
    <property type="entry name" value="Acid Proteases"/>
    <property type="match status" value="1"/>
</dbReference>
<proteinExistence type="predicted"/>
<gene>
    <name evidence="2" type="ORF">CBR_g40591</name>
</gene>
<dbReference type="GO" id="GO:0006508">
    <property type="term" value="P:proteolysis"/>
    <property type="evidence" value="ECO:0007669"/>
    <property type="project" value="InterPro"/>
</dbReference>
<name>A0A388LU92_CHABU</name>
<dbReference type="PANTHER" id="PTHR15503">
    <property type="entry name" value="LDOC1 RELATED"/>
    <property type="match status" value="1"/>
</dbReference>
<reference evidence="2 3" key="1">
    <citation type="journal article" date="2018" name="Cell">
        <title>The Chara Genome: Secondary Complexity and Implications for Plant Terrestrialization.</title>
        <authorList>
            <person name="Nishiyama T."/>
            <person name="Sakayama H."/>
            <person name="Vries J.D."/>
            <person name="Buschmann H."/>
            <person name="Saint-Marcoux D."/>
            <person name="Ullrich K.K."/>
            <person name="Haas F.B."/>
            <person name="Vanderstraeten L."/>
            <person name="Becker D."/>
            <person name="Lang D."/>
            <person name="Vosolsobe S."/>
            <person name="Rombauts S."/>
            <person name="Wilhelmsson P.K.I."/>
            <person name="Janitza P."/>
            <person name="Kern R."/>
            <person name="Heyl A."/>
            <person name="Rumpler F."/>
            <person name="Villalobos L.I.A.C."/>
            <person name="Clay J.M."/>
            <person name="Skokan R."/>
            <person name="Toyoda A."/>
            <person name="Suzuki Y."/>
            <person name="Kagoshima H."/>
            <person name="Schijlen E."/>
            <person name="Tajeshwar N."/>
            <person name="Catarino B."/>
            <person name="Hetherington A.J."/>
            <person name="Saltykova A."/>
            <person name="Bonnot C."/>
            <person name="Breuninger H."/>
            <person name="Symeonidi A."/>
            <person name="Radhakrishnan G.V."/>
            <person name="Van Nieuwerburgh F."/>
            <person name="Deforce D."/>
            <person name="Chang C."/>
            <person name="Karol K.G."/>
            <person name="Hedrich R."/>
            <person name="Ulvskov P."/>
            <person name="Glockner G."/>
            <person name="Delwiche C.F."/>
            <person name="Petrasek J."/>
            <person name="Van de Peer Y."/>
            <person name="Friml J."/>
            <person name="Beilby M."/>
            <person name="Dolan L."/>
            <person name="Kohara Y."/>
            <person name="Sugano S."/>
            <person name="Fujiyama A."/>
            <person name="Delaux P.-M."/>
            <person name="Quint M."/>
            <person name="TheiBen G."/>
            <person name="Hagemann M."/>
            <person name="Harholt J."/>
            <person name="Dunand C."/>
            <person name="Zachgo S."/>
            <person name="Langdale J."/>
            <person name="Maumus F."/>
            <person name="Straeten D.V.D."/>
            <person name="Gould S.B."/>
            <person name="Rensing S.A."/>
        </authorList>
    </citation>
    <scope>NUCLEOTIDE SEQUENCE [LARGE SCALE GENOMIC DNA]</scope>
    <source>
        <strain evidence="2 3">S276</strain>
    </source>
</reference>
<dbReference type="CDD" id="cd00303">
    <property type="entry name" value="retropepsin_like"/>
    <property type="match status" value="1"/>
</dbReference>
<dbReference type="AlphaFoldDB" id="A0A388LU92"/>
<dbReference type="SUPFAM" id="SSF50630">
    <property type="entry name" value="Acid proteases"/>
    <property type="match status" value="1"/>
</dbReference>
<feature type="region of interest" description="Disordered" evidence="1">
    <location>
        <begin position="125"/>
        <end position="154"/>
    </location>
</feature>
<dbReference type="EMBL" id="BFEA01000535">
    <property type="protein sequence ID" value="GBG85782.1"/>
    <property type="molecule type" value="Genomic_DNA"/>
</dbReference>
<dbReference type="PROSITE" id="PS00141">
    <property type="entry name" value="ASP_PROTEASE"/>
    <property type="match status" value="1"/>
</dbReference>
<dbReference type="InterPro" id="IPR001969">
    <property type="entry name" value="Aspartic_peptidase_AS"/>
</dbReference>